<evidence type="ECO:0000313" key="1">
    <source>
        <dbReference type="EMBL" id="MBB5714167.1"/>
    </source>
</evidence>
<sequence length="187" mass="20866">MRTLGIPVQIDGMSFLLFGMAALMSIQSTGPADKNAPVSTIAVAAQIEATPSAAKLLLIRRFLRAIGRQDQLDTGSFLERYAMLGGAMWQVQSGSQLTETLKEGFEKRMSALKTAYAKHRLEYQQAYESHVNWEFTENELADIVTFLESPVGKHYLDGRWRMEAYVGTNTEDLEEQIVIEAQASLTK</sequence>
<dbReference type="EMBL" id="JACIJK010000002">
    <property type="protein sequence ID" value="MBB5714167.1"/>
    <property type="molecule type" value="Genomic_DNA"/>
</dbReference>
<evidence type="ECO:0000313" key="2">
    <source>
        <dbReference type="Proteomes" id="UP000546200"/>
    </source>
</evidence>
<accession>A0A7W9BBJ3</accession>
<name>A0A7W9BBJ3_9SPHN</name>
<comment type="caution">
    <text evidence="1">The sequence shown here is derived from an EMBL/GenBank/DDBJ whole genome shotgun (WGS) entry which is preliminary data.</text>
</comment>
<dbReference type="Proteomes" id="UP000546200">
    <property type="component" value="Unassembled WGS sequence"/>
</dbReference>
<evidence type="ECO:0008006" key="3">
    <source>
        <dbReference type="Google" id="ProtNLM"/>
    </source>
</evidence>
<reference evidence="1 2" key="1">
    <citation type="submission" date="2020-08" db="EMBL/GenBank/DDBJ databases">
        <title>Genomic Encyclopedia of Type Strains, Phase IV (KMG-IV): sequencing the most valuable type-strain genomes for metagenomic binning, comparative biology and taxonomic classification.</title>
        <authorList>
            <person name="Goeker M."/>
        </authorList>
    </citation>
    <scope>NUCLEOTIDE SEQUENCE [LARGE SCALE GENOMIC DNA]</scope>
    <source>
        <strain evidence="1 2">DSM 100044</strain>
    </source>
</reference>
<gene>
    <name evidence="1" type="ORF">FHS94_000990</name>
</gene>
<proteinExistence type="predicted"/>
<organism evidence="1 2">
    <name type="scientific">Sphingomonas aerophila</name>
    <dbReference type="NCBI Taxonomy" id="1344948"/>
    <lineage>
        <taxon>Bacteria</taxon>
        <taxon>Pseudomonadati</taxon>
        <taxon>Pseudomonadota</taxon>
        <taxon>Alphaproteobacteria</taxon>
        <taxon>Sphingomonadales</taxon>
        <taxon>Sphingomonadaceae</taxon>
        <taxon>Sphingomonas</taxon>
    </lineage>
</organism>
<protein>
    <recommendedName>
        <fullName evidence="3">DUF2059 domain-containing protein</fullName>
    </recommendedName>
</protein>
<dbReference type="AlphaFoldDB" id="A0A7W9BBJ3"/>
<keyword evidence="2" id="KW-1185">Reference proteome</keyword>